<evidence type="ECO:0000259" key="6">
    <source>
        <dbReference type="Pfam" id="PF02837"/>
    </source>
</evidence>
<dbReference type="Proteomes" id="UP000286990">
    <property type="component" value="Unassembled WGS sequence"/>
</dbReference>
<organism evidence="7 8">
    <name type="scientific">Maribacter algicola</name>
    <dbReference type="NCBI Taxonomy" id="2498892"/>
    <lineage>
        <taxon>Bacteria</taxon>
        <taxon>Pseudomonadati</taxon>
        <taxon>Bacteroidota</taxon>
        <taxon>Flavobacteriia</taxon>
        <taxon>Flavobacteriales</taxon>
        <taxon>Flavobacteriaceae</taxon>
        <taxon>Maribacter</taxon>
    </lineage>
</organism>
<evidence type="ECO:0000313" key="7">
    <source>
        <dbReference type="EMBL" id="RRQ47468.1"/>
    </source>
</evidence>
<protein>
    <submittedName>
        <fullName evidence="7">Beta-galactosidase</fullName>
    </submittedName>
</protein>
<dbReference type="AlphaFoldDB" id="A0A426RER2"/>
<dbReference type="PANTHER" id="PTHR42732">
    <property type="entry name" value="BETA-GALACTOSIDASE"/>
    <property type="match status" value="1"/>
</dbReference>
<dbReference type="Gene3D" id="2.60.40.10">
    <property type="entry name" value="Immunoglobulins"/>
    <property type="match status" value="1"/>
</dbReference>
<comment type="similarity">
    <text evidence="1">Belongs to the glycosyl hydrolase 2 family.</text>
</comment>
<name>A0A426RER2_9FLAO</name>
<dbReference type="SUPFAM" id="SSF51445">
    <property type="entry name" value="(Trans)glycosidases"/>
    <property type="match status" value="1"/>
</dbReference>
<evidence type="ECO:0000256" key="1">
    <source>
        <dbReference type="ARBA" id="ARBA00007401"/>
    </source>
</evidence>
<dbReference type="Gene3D" id="2.60.120.260">
    <property type="entry name" value="Galactose-binding domain-like"/>
    <property type="match status" value="1"/>
</dbReference>
<dbReference type="GO" id="GO:0005975">
    <property type="term" value="P:carbohydrate metabolic process"/>
    <property type="evidence" value="ECO:0007669"/>
    <property type="project" value="InterPro"/>
</dbReference>
<dbReference type="InterPro" id="IPR006103">
    <property type="entry name" value="Glyco_hydro_2_cat"/>
</dbReference>
<feature type="domain" description="Glycoside hydrolase family 2 catalytic" evidence="5">
    <location>
        <begin position="354"/>
        <end position="480"/>
    </location>
</feature>
<evidence type="ECO:0000256" key="2">
    <source>
        <dbReference type="ARBA" id="ARBA00022801"/>
    </source>
</evidence>
<dbReference type="EMBL" id="QUSX01000005">
    <property type="protein sequence ID" value="RRQ47468.1"/>
    <property type="molecule type" value="Genomic_DNA"/>
</dbReference>
<dbReference type="InterPro" id="IPR008979">
    <property type="entry name" value="Galactose-bd-like_sf"/>
</dbReference>
<reference evidence="8" key="1">
    <citation type="submission" date="2018-08" db="EMBL/GenBank/DDBJ databases">
        <authorList>
            <person name="Khan S.A."/>
            <person name="J S.E."/>
        </authorList>
    </citation>
    <scope>NUCLEOTIDE SEQUENCE [LARGE SCALE GENOMIC DNA]</scope>
    <source>
        <strain evidence="8">PoM-212</strain>
    </source>
</reference>
<dbReference type="InterPro" id="IPR036156">
    <property type="entry name" value="Beta-gal/glucu_dom_sf"/>
</dbReference>
<dbReference type="InterPro" id="IPR006102">
    <property type="entry name" value="Ig-like_GH2"/>
</dbReference>
<dbReference type="PANTHER" id="PTHR42732:SF2">
    <property type="entry name" value="BETA-MANNOSIDASE"/>
    <property type="match status" value="1"/>
</dbReference>
<keyword evidence="3" id="KW-0326">Glycosidase</keyword>
<evidence type="ECO:0000313" key="8">
    <source>
        <dbReference type="Proteomes" id="UP000286990"/>
    </source>
</evidence>
<reference evidence="8" key="2">
    <citation type="submission" date="2018-12" db="EMBL/GenBank/DDBJ databases">
        <title>Maribacter lutimaris sp. nov., isolated from marine sediment.</title>
        <authorList>
            <person name="Kim K.K."/>
        </authorList>
    </citation>
    <scope>NUCLEOTIDE SEQUENCE [LARGE SCALE GENOMIC DNA]</scope>
    <source>
        <strain evidence="8">PoM-212</strain>
    </source>
</reference>
<proteinExistence type="inferred from homology"/>
<dbReference type="InterPro" id="IPR006104">
    <property type="entry name" value="Glyco_hydro_2_N"/>
</dbReference>
<dbReference type="Pfam" id="PF02837">
    <property type="entry name" value="Glyco_hydro_2_N"/>
    <property type="match status" value="1"/>
</dbReference>
<feature type="domain" description="Glycosyl hydrolases family 2 sugar binding" evidence="6">
    <location>
        <begin position="109"/>
        <end position="178"/>
    </location>
</feature>
<dbReference type="GO" id="GO:0004553">
    <property type="term" value="F:hydrolase activity, hydrolyzing O-glycosyl compounds"/>
    <property type="evidence" value="ECO:0007669"/>
    <property type="project" value="InterPro"/>
</dbReference>
<dbReference type="InterPro" id="IPR013783">
    <property type="entry name" value="Ig-like_fold"/>
</dbReference>
<dbReference type="OrthoDB" id="9801077at2"/>
<feature type="domain" description="Glycoside hydrolase family 2 immunoglobulin-like beta-sandwich" evidence="4">
    <location>
        <begin position="256"/>
        <end position="311"/>
    </location>
</feature>
<keyword evidence="8" id="KW-1185">Reference proteome</keyword>
<keyword evidence="2" id="KW-0378">Hydrolase</keyword>
<dbReference type="InterPro" id="IPR017853">
    <property type="entry name" value="GH"/>
</dbReference>
<accession>A0A426RER2</accession>
<dbReference type="SUPFAM" id="SSF49303">
    <property type="entry name" value="beta-Galactosidase/glucuronidase domain"/>
    <property type="match status" value="1"/>
</dbReference>
<dbReference type="InterPro" id="IPR051913">
    <property type="entry name" value="GH2_Domain-Containing"/>
</dbReference>
<dbReference type="SUPFAM" id="SSF49785">
    <property type="entry name" value="Galactose-binding domain-like"/>
    <property type="match status" value="1"/>
</dbReference>
<dbReference type="Pfam" id="PF00703">
    <property type="entry name" value="Glyco_hydro_2"/>
    <property type="match status" value="1"/>
</dbReference>
<comment type="caution">
    <text evidence="7">The sequence shown here is derived from an EMBL/GenBank/DDBJ whole genome shotgun (WGS) entry which is preliminary data.</text>
</comment>
<evidence type="ECO:0000256" key="3">
    <source>
        <dbReference type="ARBA" id="ARBA00023295"/>
    </source>
</evidence>
<evidence type="ECO:0000259" key="4">
    <source>
        <dbReference type="Pfam" id="PF00703"/>
    </source>
</evidence>
<evidence type="ECO:0000259" key="5">
    <source>
        <dbReference type="Pfam" id="PF02836"/>
    </source>
</evidence>
<sequence length="609" mass="69645">MRRSKATLFCVVLSYLIGGFNMTFGQWKPAGDKIKTQWADQLDPANVLNEYPRPLMVREQWKNLNGLWDYAITDKGAIAPIDFRGKILVPFAIESSLSGVMEQVGGSKELWYQTSFDIPLDWKGQNVLLHFGAVDWKADVWINDVQIGSHTGGYAPFNFDITPFLRNGKQKLLVKVWDPTDDGPQPRGKQVNKPEGIWYTPVTGIWQTVWLEPVPKKRIRNIKTVPNMDTGTVSITPELEGTSYGDIVEISIFDEGALVSKAKTRAGMEIVLPVKNAKLWSPETPFLYDVEVSLMSDSKEVDRVASYFGMRKIRMKKDAFGIVRMQLNNKDYFQYGPLDQGWWPDGLYTSPTDEALKYDIVKTKELGFNMIRKHVKVEPARWYAHCDRLGILVWQDMPNGDKGPQWQNHDYFSGTEFTRSAESEAIYRSEWKEIMDYLYSVPSIVVWVPFNEAWGQFKTEEIAQWTKSYDPSRLVNAASGGNFYRTGDIVDLHNYPGPAMYLYDAQRVNVLGEYGGIGLAVENHLWKPDNNWGYVKFKNSKETTNQYVEYAEELKKLVKAGFSGAIYTQTTDVEGEVNGFMTYDRKVDKMKVPEVRKVNLEVIDIVSEK</sequence>
<dbReference type="Pfam" id="PF02836">
    <property type="entry name" value="Glyco_hydro_2_C"/>
    <property type="match status" value="1"/>
</dbReference>
<gene>
    <name evidence="7" type="ORF">DZC72_17150</name>
</gene>
<dbReference type="Gene3D" id="3.20.20.80">
    <property type="entry name" value="Glycosidases"/>
    <property type="match status" value="1"/>
</dbReference>
<dbReference type="RefSeq" id="WP_125224123.1">
    <property type="nucleotide sequence ID" value="NZ_QUSX01000005.1"/>
</dbReference>